<protein>
    <submittedName>
        <fullName evidence="1">Uncharacterized protein</fullName>
    </submittedName>
</protein>
<dbReference type="AlphaFoldDB" id="A0A4U3M7A0"/>
<keyword evidence="2" id="KW-1185">Reference proteome</keyword>
<organism evidence="1 2">
    <name type="scientific">Herbidospora galbida</name>
    <dbReference type="NCBI Taxonomy" id="2575442"/>
    <lineage>
        <taxon>Bacteria</taxon>
        <taxon>Bacillati</taxon>
        <taxon>Actinomycetota</taxon>
        <taxon>Actinomycetes</taxon>
        <taxon>Streptosporangiales</taxon>
        <taxon>Streptosporangiaceae</taxon>
        <taxon>Herbidospora</taxon>
    </lineage>
</organism>
<gene>
    <name evidence="1" type="ORF">FDA94_29240</name>
</gene>
<reference evidence="1 2" key="1">
    <citation type="submission" date="2019-04" db="EMBL/GenBank/DDBJ databases">
        <title>Herbidospora sp. NEAU-GS14.nov., a novel actinomycete isolated from soil.</title>
        <authorList>
            <person name="Han L."/>
        </authorList>
    </citation>
    <scope>NUCLEOTIDE SEQUENCE [LARGE SCALE GENOMIC DNA]</scope>
    <source>
        <strain evidence="1 2">NEAU-GS14</strain>
    </source>
</reference>
<sequence length="273" mass="30242">MATSADIIARVRTELGDLAEDFVVPIFGSRPVLELGVRNVSTVGLTVVKQIPGQPSVVIDPSRYTLLARTGIITLLDPLPDNATVITTGSHYPLFSDGELAQFVADAERQHCHERELKVRGRNENGFITYTRTPMTLANLPDIEIVPLTILATINALYSAATDAATDMDIITAEGTHLRRGQRYEQMMMHVVQLQARYKEICTQYNIGAYRMETSQLRRISKTTGRYVPLFIGREYDEGGPNSLPTRLLPPVDSPHEDTSGVPSPWIYPYGGI</sequence>
<dbReference type="Proteomes" id="UP000308705">
    <property type="component" value="Unassembled WGS sequence"/>
</dbReference>
<dbReference type="RefSeq" id="WP_137250285.1">
    <property type="nucleotide sequence ID" value="NZ_SZQA01000033.1"/>
</dbReference>
<comment type="caution">
    <text evidence="1">The sequence shown here is derived from an EMBL/GenBank/DDBJ whole genome shotgun (WGS) entry which is preliminary data.</text>
</comment>
<name>A0A4U3M7A0_9ACTN</name>
<evidence type="ECO:0000313" key="1">
    <source>
        <dbReference type="EMBL" id="TKK84701.1"/>
    </source>
</evidence>
<dbReference type="EMBL" id="SZQA01000033">
    <property type="protein sequence ID" value="TKK84701.1"/>
    <property type="molecule type" value="Genomic_DNA"/>
</dbReference>
<evidence type="ECO:0000313" key="2">
    <source>
        <dbReference type="Proteomes" id="UP000308705"/>
    </source>
</evidence>
<proteinExistence type="predicted"/>
<accession>A0A4U3M7A0</accession>
<dbReference type="OrthoDB" id="5177245at2"/>